<dbReference type="InterPro" id="IPR015300">
    <property type="entry name" value="DNA-bd_pseudobarrel_sf"/>
</dbReference>
<organism evidence="8 9">
    <name type="scientific">Heracleum sosnowskyi</name>
    <dbReference type="NCBI Taxonomy" id="360622"/>
    <lineage>
        <taxon>Eukaryota</taxon>
        <taxon>Viridiplantae</taxon>
        <taxon>Streptophyta</taxon>
        <taxon>Embryophyta</taxon>
        <taxon>Tracheophyta</taxon>
        <taxon>Spermatophyta</taxon>
        <taxon>Magnoliopsida</taxon>
        <taxon>eudicotyledons</taxon>
        <taxon>Gunneridae</taxon>
        <taxon>Pentapetalae</taxon>
        <taxon>asterids</taxon>
        <taxon>campanulids</taxon>
        <taxon>Apiales</taxon>
        <taxon>Apiaceae</taxon>
        <taxon>Apioideae</taxon>
        <taxon>apioid superclade</taxon>
        <taxon>Tordylieae</taxon>
        <taxon>Tordyliinae</taxon>
        <taxon>Heracleum</taxon>
    </lineage>
</organism>
<proteinExistence type="inferred from homology"/>
<dbReference type="Pfam" id="PF01167">
    <property type="entry name" value="Tub"/>
    <property type="match status" value="1"/>
</dbReference>
<keyword evidence="5" id="KW-0804">Transcription</keyword>
<dbReference type="PANTHER" id="PTHR16517">
    <property type="entry name" value="TUBBY-RELATED"/>
    <property type="match status" value="1"/>
</dbReference>
<dbReference type="GO" id="GO:0005634">
    <property type="term" value="C:nucleus"/>
    <property type="evidence" value="ECO:0007669"/>
    <property type="project" value="UniProtKB-SubCell"/>
</dbReference>
<dbReference type="EMBL" id="JAUIZM010000008">
    <property type="protein sequence ID" value="KAK1372159.1"/>
    <property type="molecule type" value="Genomic_DNA"/>
</dbReference>
<gene>
    <name evidence="8" type="ORF">POM88_038251</name>
</gene>
<evidence type="ECO:0000313" key="8">
    <source>
        <dbReference type="EMBL" id="KAK1372159.1"/>
    </source>
</evidence>
<evidence type="ECO:0000256" key="3">
    <source>
        <dbReference type="ARBA" id="ARBA00023015"/>
    </source>
</evidence>
<dbReference type="GO" id="GO:0003677">
    <property type="term" value="F:DNA binding"/>
    <property type="evidence" value="ECO:0007669"/>
    <property type="project" value="UniProtKB-KW"/>
</dbReference>
<evidence type="ECO:0000256" key="4">
    <source>
        <dbReference type="ARBA" id="ARBA00023125"/>
    </source>
</evidence>
<evidence type="ECO:0000313" key="9">
    <source>
        <dbReference type="Proteomes" id="UP001237642"/>
    </source>
</evidence>
<evidence type="ECO:0000256" key="2">
    <source>
        <dbReference type="ARBA" id="ARBA00007129"/>
    </source>
</evidence>
<comment type="similarity">
    <text evidence="2">Belongs to the TUB family.</text>
</comment>
<dbReference type="PRINTS" id="PR01573">
    <property type="entry name" value="SUPERTUBBY"/>
</dbReference>
<keyword evidence="4" id="KW-0238">DNA-binding</keyword>
<reference evidence="8" key="2">
    <citation type="submission" date="2023-05" db="EMBL/GenBank/DDBJ databases">
        <authorList>
            <person name="Schelkunov M.I."/>
        </authorList>
    </citation>
    <scope>NUCLEOTIDE SEQUENCE</scope>
    <source>
        <strain evidence="8">Hsosn_3</strain>
        <tissue evidence="8">Leaf</tissue>
    </source>
</reference>
<feature type="domain" description="TF-B3" evidence="7">
    <location>
        <begin position="1"/>
        <end position="91"/>
    </location>
</feature>
<keyword evidence="3" id="KW-0805">Transcription regulation</keyword>
<dbReference type="PROSITE" id="PS50863">
    <property type="entry name" value="B3"/>
    <property type="match status" value="1"/>
</dbReference>
<dbReference type="InterPro" id="IPR025659">
    <property type="entry name" value="Tubby-like_C"/>
</dbReference>
<dbReference type="Proteomes" id="UP001237642">
    <property type="component" value="Unassembled WGS sequence"/>
</dbReference>
<accession>A0AAD8HRN3</accession>
<evidence type="ECO:0000256" key="1">
    <source>
        <dbReference type="ARBA" id="ARBA00004123"/>
    </source>
</evidence>
<dbReference type="CDD" id="cd10017">
    <property type="entry name" value="B3_DNA"/>
    <property type="match status" value="1"/>
</dbReference>
<reference evidence="8" key="1">
    <citation type="submission" date="2023-02" db="EMBL/GenBank/DDBJ databases">
        <title>Genome of toxic invasive species Heracleum sosnowskyi carries increased number of genes despite the absence of recent whole-genome duplications.</title>
        <authorList>
            <person name="Schelkunov M."/>
            <person name="Shtratnikova V."/>
            <person name="Makarenko M."/>
            <person name="Klepikova A."/>
            <person name="Omelchenko D."/>
            <person name="Novikova G."/>
            <person name="Obukhova E."/>
            <person name="Bogdanov V."/>
            <person name="Penin A."/>
            <person name="Logacheva M."/>
        </authorList>
    </citation>
    <scope>NUCLEOTIDE SEQUENCE</scope>
    <source>
        <strain evidence="8">Hsosn_3</strain>
        <tissue evidence="8">Leaf</tissue>
    </source>
</reference>
<dbReference type="SUPFAM" id="SSF54518">
    <property type="entry name" value="Tubby C-terminal domain-like"/>
    <property type="match status" value="1"/>
</dbReference>
<dbReference type="InterPro" id="IPR003340">
    <property type="entry name" value="B3_DNA-bd"/>
</dbReference>
<dbReference type="Gene3D" id="3.20.90.10">
    <property type="entry name" value="Tubby Protein, Chain A"/>
    <property type="match status" value="1"/>
</dbReference>
<dbReference type="PANTHER" id="PTHR16517:SF104">
    <property type="entry name" value="TUBBY-LIKE F-BOX PROTEIN 6"/>
    <property type="match status" value="1"/>
</dbReference>
<keyword evidence="9" id="KW-1185">Reference proteome</keyword>
<sequence>MGIDQNARFLILDTEFESLYKNWKYGNKLTISLLERTWEIVVIWKYGRCMFGSGWYEFVVDTNLEDGDTLVLSKLHRSMPNRLKACVFKLHIDCFDEDKENKEWRRSFYKVMTEDCLIGGVLGRIYQDDGLEIDYVSRSTYESSEAISNCFWDVDCDMVSAEEMQLMVIDNIEDEAVGMEVAAHDNLAENVQIDEDVMNDEILEFRVALTVSHVNHSSHGVLFVLQHIPRHVSARNRVWHRGEEVMLRTDVGTWMVRIEFSNGSPRTTEQSGLLTFPKSLKQPGPRDSPLQCFIKRNRQTSTYHLYLGLSPALAGEASKLLLTAKKIRRTTKTEFIISLIANDFSQANDAFAGKLRSNFLGTKFMVYNSQPPCVPPVESDTCLYQKLKVYKKKVSPSADGYGLIKISSRILQIHIWIMIVLSDSGVPTPERKFSPWRSFSLSDLQQHVATTTTESALVIDKRSVVEE</sequence>
<comment type="subcellular location">
    <subcellularLocation>
        <location evidence="1">Nucleus</location>
    </subcellularLocation>
</comment>
<evidence type="ECO:0000256" key="6">
    <source>
        <dbReference type="ARBA" id="ARBA00023242"/>
    </source>
</evidence>
<evidence type="ECO:0000259" key="7">
    <source>
        <dbReference type="PROSITE" id="PS50863"/>
    </source>
</evidence>
<dbReference type="AlphaFoldDB" id="A0AAD8HRN3"/>
<keyword evidence="6" id="KW-0539">Nucleus</keyword>
<dbReference type="SUPFAM" id="SSF101936">
    <property type="entry name" value="DNA-binding pseudobarrel domain"/>
    <property type="match status" value="1"/>
</dbReference>
<dbReference type="InterPro" id="IPR000007">
    <property type="entry name" value="Tubby_C"/>
</dbReference>
<name>A0AAD8HRN3_9APIA</name>
<protein>
    <recommendedName>
        <fullName evidence="7">TF-B3 domain-containing protein</fullName>
    </recommendedName>
</protein>
<evidence type="ECO:0000256" key="5">
    <source>
        <dbReference type="ARBA" id="ARBA00023163"/>
    </source>
</evidence>
<comment type="caution">
    <text evidence="8">The sequence shown here is derived from an EMBL/GenBank/DDBJ whole genome shotgun (WGS) entry which is preliminary data.</text>
</comment>
<dbReference type="Gene3D" id="2.40.330.10">
    <property type="entry name" value="DNA-binding pseudobarrel domain"/>
    <property type="match status" value="1"/>
</dbReference>